<evidence type="ECO:0000256" key="1">
    <source>
        <dbReference type="ARBA" id="ARBA00000900"/>
    </source>
</evidence>
<feature type="domain" description="RING-type" evidence="10">
    <location>
        <begin position="148"/>
        <end position="189"/>
    </location>
</feature>
<dbReference type="EMBL" id="BT071332">
    <property type="protein sequence ID" value="ACN40798.1"/>
    <property type="molecule type" value="mRNA"/>
</dbReference>
<sequence length="282" mass="31388">MSSARSWWCHQCNAAIRQPRSANRPVCSHCHEGFVEEIENGNYGAEEEDEAMAQVMQSLSRFASRRPFSPFFFPPHGHVHDDEFLPVALRRMMQGNMGDCLLGPGLEQLLQELAESDPGRRGPPPASRASVDALENVKVSGKDAAAQCAVCKDEFEPGKYAKRMPCNHMYHADCILPWLAQHNSCPVCRYEMPTDDPEYDRMHVRGRSDTSSSGRRSRFSHIWPFRASMTTSQQAQAETSSGPANSGETVSSLFHESQGNSSGSPRIDDDGNIIMRNTRGQL</sequence>
<dbReference type="Pfam" id="PF13639">
    <property type="entry name" value="zf-RING_2"/>
    <property type="match status" value="1"/>
</dbReference>
<evidence type="ECO:0000256" key="4">
    <source>
        <dbReference type="ARBA" id="ARBA00022723"/>
    </source>
</evidence>
<evidence type="ECO:0000256" key="3">
    <source>
        <dbReference type="ARBA" id="ARBA00022679"/>
    </source>
</evidence>
<evidence type="ECO:0000256" key="5">
    <source>
        <dbReference type="ARBA" id="ARBA00022771"/>
    </source>
</evidence>
<dbReference type="GO" id="GO:0005737">
    <property type="term" value="C:cytoplasm"/>
    <property type="evidence" value="ECO:0007669"/>
    <property type="project" value="TreeGrafter"/>
</dbReference>
<dbReference type="InterPro" id="IPR039525">
    <property type="entry name" value="RNF126-like_zinc-ribbon"/>
</dbReference>
<dbReference type="PANTHER" id="PTHR15710">
    <property type="entry name" value="E3 UBIQUITIN-PROTEIN LIGASE PRAJA"/>
    <property type="match status" value="1"/>
</dbReference>
<organism evidence="11">
    <name type="scientific">Picea sitchensis</name>
    <name type="common">Sitka spruce</name>
    <name type="synonym">Pinus sitchensis</name>
    <dbReference type="NCBI Taxonomy" id="3332"/>
    <lineage>
        <taxon>Eukaryota</taxon>
        <taxon>Viridiplantae</taxon>
        <taxon>Streptophyta</taxon>
        <taxon>Embryophyta</taxon>
        <taxon>Tracheophyta</taxon>
        <taxon>Spermatophyta</taxon>
        <taxon>Pinopsida</taxon>
        <taxon>Pinidae</taxon>
        <taxon>Conifers I</taxon>
        <taxon>Pinales</taxon>
        <taxon>Pinaceae</taxon>
        <taxon>Picea</taxon>
    </lineage>
</organism>
<comment type="catalytic activity">
    <reaction evidence="1">
        <text>S-ubiquitinyl-[E2 ubiquitin-conjugating enzyme]-L-cysteine + [acceptor protein]-L-lysine = [E2 ubiquitin-conjugating enzyme]-L-cysteine + N(6)-ubiquitinyl-[acceptor protein]-L-lysine.</text>
        <dbReference type="EC" id="2.3.2.27"/>
    </reaction>
</comment>
<feature type="compositionally biased region" description="Polar residues" evidence="9">
    <location>
        <begin position="228"/>
        <end position="264"/>
    </location>
</feature>
<keyword evidence="7" id="KW-0862">Zinc</keyword>
<dbReference type="InterPro" id="IPR001841">
    <property type="entry name" value="Znf_RING"/>
</dbReference>
<accession>C0PSK8</accession>
<dbReference type="SUPFAM" id="SSF57850">
    <property type="entry name" value="RING/U-box"/>
    <property type="match status" value="1"/>
</dbReference>
<dbReference type="GO" id="GO:0008270">
    <property type="term" value="F:zinc ion binding"/>
    <property type="evidence" value="ECO:0007669"/>
    <property type="project" value="UniProtKB-KW"/>
</dbReference>
<evidence type="ECO:0000256" key="6">
    <source>
        <dbReference type="ARBA" id="ARBA00022786"/>
    </source>
</evidence>
<name>C0PSK8_PICSI</name>
<dbReference type="AlphaFoldDB" id="C0PSK8"/>
<keyword evidence="4" id="KW-0479">Metal-binding</keyword>
<dbReference type="PROSITE" id="PS50089">
    <property type="entry name" value="ZF_RING_2"/>
    <property type="match status" value="1"/>
</dbReference>
<dbReference type="OMA" id="GSAFHNP"/>
<proteinExistence type="evidence at transcript level"/>
<dbReference type="Gene3D" id="3.30.40.10">
    <property type="entry name" value="Zinc/RING finger domain, C3HC4 (zinc finger)"/>
    <property type="match status" value="1"/>
</dbReference>
<evidence type="ECO:0000256" key="2">
    <source>
        <dbReference type="ARBA" id="ARBA00012483"/>
    </source>
</evidence>
<dbReference type="FunFam" id="3.30.40.10:FF:000022">
    <property type="entry name" value="E3 ubiquitin-protein ligase RING1-like"/>
    <property type="match status" value="1"/>
</dbReference>
<evidence type="ECO:0000256" key="7">
    <source>
        <dbReference type="ARBA" id="ARBA00022833"/>
    </source>
</evidence>
<evidence type="ECO:0000313" key="11">
    <source>
        <dbReference type="EMBL" id="ACN40798.1"/>
    </source>
</evidence>
<evidence type="ECO:0000259" key="10">
    <source>
        <dbReference type="PROSITE" id="PS50089"/>
    </source>
</evidence>
<reference evidence="11" key="1">
    <citation type="submission" date="2009-02" db="EMBL/GenBank/DDBJ databases">
        <title>Full length sequence-verified cDNA sequences from Sitka spruce (Picea sitchensis).</title>
        <authorList>
            <person name="Reid K.E."/>
            <person name="Liao N."/>
            <person name="Ralph S."/>
            <person name="Kolosova N."/>
            <person name="Oddy C."/>
            <person name="Moore R."/>
            <person name="Mayo M."/>
            <person name="Wagner S."/>
            <person name="King J."/>
            <person name="Yanchuk A."/>
            <person name="Holt R."/>
            <person name="Jones S."/>
            <person name="Marra M."/>
            <person name="Ritland C.E."/>
            <person name="Ritland K."/>
            <person name="Bohlmann J."/>
        </authorList>
    </citation>
    <scope>NUCLEOTIDE SEQUENCE</scope>
    <source>
        <tissue evidence="11">Bark</tissue>
    </source>
</reference>
<evidence type="ECO:0000256" key="8">
    <source>
        <dbReference type="PROSITE-ProRule" id="PRU00175"/>
    </source>
</evidence>
<dbReference type="GO" id="GO:0061630">
    <property type="term" value="F:ubiquitin protein ligase activity"/>
    <property type="evidence" value="ECO:0007669"/>
    <property type="project" value="UniProtKB-EC"/>
</dbReference>
<dbReference type="GO" id="GO:0016567">
    <property type="term" value="P:protein ubiquitination"/>
    <property type="evidence" value="ECO:0007669"/>
    <property type="project" value="TreeGrafter"/>
</dbReference>
<evidence type="ECO:0000256" key="9">
    <source>
        <dbReference type="SAM" id="MobiDB-lite"/>
    </source>
</evidence>
<dbReference type="SMART" id="SM00184">
    <property type="entry name" value="RING"/>
    <property type="match status" value="1"/>
</dbReference>
<dbReference type="Pfam" id="PF14369">
    <property type="entry name" value="Zn_ribbon_19"/>
    <property type="match status" value="1"/>
</dbReference>
<protein>
    <recommendedName>
        <fullName evidence="2">RING-type E3 ubiquitin transferase</fullName>
        <ecNumber evidence="2">2.3.2.27</ecNumber>
    </recommendedName>
</protein>
<dbReference type="InterPro" id="IPR013083">
    <property type="entry name" value="Znf_RING/FYVE/PHD"/>
</dbReference>
<dbReference type="EC" id="2.3.2.27" evidence="2"/>
<keyword evidence="6" id="KW-0833">Ubl conjugation pathway</keyword>
<feature type="region of interest" description="Disordered" evidence="9">
    <location>
        <begin position="225"/>
        <end position="282"/>
    </location>
</feature>
<dbReference type="PANTHER" id="PTHR15710:SF217">
    <property type="entry name" value="E3 UBIQUITIN-PROTEIN LIGASE RDUF2"/>
    <property type="match status" value="1"/>
</dbReference>
<keyword evidence="3" id="KW-0808">Transferase</keyword>
<keyword evidence="5 8" id="KW-0863">Zinc-finger</keyword>